<organism evidence="2 3">
    <name type="scientific">Colletotrichum liriopes</name>
    <dbReference type="NCBI Taxonomy" id="708192"/>
    <lineage>
        <taxon>Eukaryota</taxon>
        <taxon>Fungi</taxon>
        <taxon>Dikarya</taxon>
        <taxon>Ascomycota</taxon>
        <taxon>Pezizomycotina</taxon>
        <taxon>Sordariomycetes</taxon>
        <taxon>Hypocreomycetidae</taxon>
        <taxon>Glomerellales</taxon>
        <taxon>Glomerellaceae</taxon>
        <taxon>Colletotrichum</taxon>
        <taxon>Colletotrichum spaethianum species complex</taxon>
    </lineage>
</organism>
<accession>A0AA37H0U3</accession>
<dbReference type="EMBL" id="BPPX01000046">
    <property type="protein sequence ID" value="GJC89852.1"/>
    <property type="molecule type" value="Genomic_DNA"/>
</dbReference>
<evidence type="ECO:0000313" key="3">
    <source>
        <dbReference type="Proteomes" id="UP001055172"/>
    </source>
</evidence>
<dbReference type="AlphaFoldDB" id="A0AA37H0U3"/>
<dbReference type="Proteomes" id="UP001055172">
    <property type="component" value="Unassembled WGS sequence"/>
</dbReference>
<protein>
    <submittedName>
        <fullName evidence="2">Uncharacterized protein</fullName>
    </submittedName>
</protein>
<keyword evidence="3" id="KW-1185">Reference proteome</keyword>
<evidence type="ECO:0000313" key="2">
    <source>
        <dbReference type="EMBL" id="GJC89852.1"/>
    </source>
</evidence>
<evidence type="ECO:0000256" key="1">
    <source>
        <dbReference type="SAM" id="MobiDB-lite"/>
    </source>
</evidence>
<gene>
    <name evidence="2" type="ORF">ColLi_12690</name>
</gene>
<name>A0AA37H0U3_9PEZI</name>
<feature type="region of interest" description="Disordered" evidence="1">
    <location>
        <begin position="57"/>
        <end position="79"/>
    </location>
</feature>
<sequence>MHDLLEIKIVTEASPDDPGLTEASQLASYNDNSKDPYLLDDGADEKQVNKQAGLWVPRLGPQSHNSRPTLACTALGRMP</sequence>
<proteinExistence type="predicted"/>
<reference evidence="2 3" key="1">
    <citation type="submission" date="2021-07" db="EMBL/GenBank/DDBJ databases">
        <title>Genome data of Colletotrichum spaethianum.</title>
        <authorList>
            <person name="Utami Y.D."/>
            <person name="Hiruma K."/>
        </authorList>
    </citation>
    <scope>NUCLEOTIDE SEQUENCE [LARGE SCALE GENOMIC DNA]</scope>
    <source>
        <strain evidence="2 3">MAFF 242679</strain>
    </source>
</reference>
<comment type="caution">
    <text evidence="2">The sequence shown here is derived from an EMBL/GenBank/DDBJ whole genome shotgun (WGS) entry which is preliminary data.</text>
</comment>